<accession>A0AAE3VJQ2</accession>
<dbReference type="GO" id="GO:0030245">
    <property type="term" value="P:cellulose catabolic process"/>
    <property type="evidence" value="ECO:0007669"/>
    <property type="project" value="UniProtKB-KW"/>
</dbReference>
<dbReference type="Gene3D" id="1.50.10.10">
    <property type="match status" value="1"/>
</dbReference>
<organism evidence="8 9">
    <name type="scientific">Amorphus orientalis</name>
    <dbReference type="NCBI Taxonomy" id="649198"/>
    <lineage>
        <taxon>Bacteria</taxon>
        <taxon>Pseudomonadati</taxon>
        <taxon>Pseudomonadota</taxon>
        <taxon>Alphaproteobacteria</taxon>
        <taxon>Hyphomicrobiales</taxon>
        <taxon>Amorphaceae</taxon>
        <taxon>Amorphus</taxon>
    </lineage>
</organism>
<gene>
    <name evidence="8" type="ORF">J2S73_000051</name>
</gene>
<reference evidence="8" key="1">
    <citation type="submission" date="2023-07" db="EMBL/GenBank/DDBJ databases">
        <title>Genomic Encyclopedia of Type Strains, Phase IV (KMG-IV): sequencing the most valuable type-strain genomes for metagenomic binning, comparative biology and taxonomic classification.</title>
        <authorList>
            <person name="Goeker M."/>
        </authorList>
    </citation>
    <scope>NUCLEOTIDE SEQUENCE</scope>
    <source>
        <strain evidence="8">DSM 21202</strain>
    </source>
</reference>
<evidence type="ECO:0000256" key="3">
    <source>
        <dbReference type="ARBA" id="ARBA00012601"/>
    </source>
</evidence>
<keyword evidence="5" id="KW-0136">Cellulose degradation</keyword>
<protein>
    <recommendedName>
        <fullName evidence="3">cellulase</fullName>
        <ecNumber evidence="3">3.2.1.4</ecNumber>
    </recommendedName>
</protein>
<dbReference type="EMBL" id="JAUSUL010000001">
    <property type="protein sequence ID" value="MDQ0313614.1"/>
    <property type="molecule type" value="Genomic_DNA"/>
</dbReference>
<dbReference type="EC" id="3.2.1.4" evidence="3"/>
<evidence type="ECO:0000256" key="7">
    <source>
        <dbReference type="ARBA" id="ARBA00023326"/>
    </source>
</evidence>
<dbReference type="InterPro" id="IPR012341">
    <property type="entry name" value="6hp_glycosidase-like_sf"/>
</dbReference>
<dbReference type="Proteomes" id="UP001229244">
    <property type="component" value="Unassembled WGS sequence"/>
</dbReference>
<sequence length="375" mass="42010">MSRIPRLRSVVTSRLIAWAVAAVAVGSGLGPAPLSAQDLYQGRVATRLSPEFYDWHRYQATPFFTRYMKPDGRIFDPENGGISHSESQAYGMAIAFAADAPETFDLVWEWTRKTLRNPDGLHAWKYDPYQGVVDRNNATDADLIIAAMLSLAAKRWNRGDYLAFAAETAQALGNAVLVDHQGYVVMLPGRQGFMPPSQPDGPVINLSYYHFDMMQIVADLAPNQPWRQAIEAGWVFYERVLAEWNPSDWTSVRDPNHPVPAQNFAKRSSYDAIRAPINILSVEWAAHPQILDIIDNRFEQNGGLPGIYDPVSRQRTGNLTNSGYRIIAAAIDCVADGNPVPLELLNFRPETYFGSALHLMVIHQLYTKHPNCIRL</sequence>
<dbReference type="PRINTS" id="PR00735">
    <property type="entry name" value="GLHYDRLASE8"/>
</dbReference>
<evidence type="ECO:0000256" key="1">
    <source>
        <dbReference type="ARBA" id="ARBA00000966"/>
    </source>
</evidence>
<evidence type="ECO:0000256" key="6">
    <source>
        <dbReference type="ARBA" id="ARBA00023295"/>
    </source>
</evidence>
<comment type="catalytic activity">
    <reaction evidence="1">
        <text>Endohydrolysis of (1-&gt;4)-beta-D-glucosidic linkages in cellulose, lichenin and cereal beta-D-glucans.</text>
        <dbReference type="EC" id="3.2.1.4"/>
    </reaction>
</comment>
<dbReference type="RefSeq" id="WP_306883416.1">
    <property type="nucleotide sequence ID" value="NZ_JAUSUL010000001.1"/>
</dbReference>
<proteinExistence type="inferred from homology"/>
<comment type="similarity">
    <text evidence="2">Belongs to the glycosyl hydrolase 8 (cellulase D) family.</text>
</comment>
<keyword evidence="4 8" id="KW-0378">Hydrolase</keyword>
<evidence type="ECO:0000256" key="5">
    <source>
        <dbReference type="ARBA" id="ARBA00023001"/>
    </source>
</evidence>
<keyword evidence="7" id="KW-0119">Carbohydrate metabolism</keyword>
<evidence type="ECO:0000256" key="4">
    <source>
        <dbReference type="ARBA" id="ARBA00022801"/>
    </source>
</evidence>
<dbReference type="Pfam" id="PF01270">
    <property type="entry name" value="Glyco_hydro_8"/>
    <property type="match status" value="1"/>
</dbReference>
<dbReference type="InterPro" id="IPR008928">
    <property type="entry name" value="6-hairpin_glycosidase_sf"/>
</dbReference>
<dbReference type="AlphaFoldDB" id="A0AAE3VJQ2"/>
<keyword evidence="7" id="KW-0624">Polysaccharide degradation</keyword>
<dbReference type="GO" id="GO:0008810">
    <property type="term" value="F:cellulase activity"/>
    <property type="evidence" value="ECO:0007669"/>
    <property type="project" value="UniProtKB-EC"/>
</dbReference>
<dbReference type="InterPro" id="IPR002037">
    <property type="entry name" value="Glyco_hydro_8"/>
</dbReference>
<keyword evidence="9" id="KW-1185">Reference proteome</keyword>
<keyword evidence="6 8" id="KW-0326">Glycosidase</keyword>
<comment type="caution">
    <text evidence="8">The sequence shown here is derived from an EMBL/GenBank/DDBJ whole genome shotgun (WGS) entry which is preliminary data.</text>
</comment>
<evidence type="ECO:0000313" key="9">
    <source>
        <dbReference type="Proteomes" id="UP001229244"/>
    </source>
</evidence>
<evidence type="ECO:0000256" key="2">
    <source>
        <dbReference type="ARBA" id="ARBA00009209"/>
    </source>
</evidence>
<evidence type="ECO:0000313" key="8">
    <source>
        <dbReference type="EMBL" id="MDQ0313614.1"/>
    </source>
</evidence>
<dbReference type="SUPFAM" id="SSF48208">
    <property type="entry name" value="Six-hairpin glycosidases"/>
    <property type="match status" value="1"/>
</dbReference>
<name>A0AAE3VJQ2_9HYPH</name>